<dbReference type="GO" id="GO:0003677">
    <property type="term" value="F:DNA binding"/>
    <property type="evidence" value="ECO:0007669"/>
    <property type="project" value="InterPro"/>
</dbReference>
<reference evidence="3" key="1">
    <citation type="journal article" date="2021" name="Nat. Commun.">
        <title>Genetic determinants of endophytism in the Arabidopsis root mycobiome.</title>
        <authorList>
            <person name="Mesny F."/>
            <person name="Miyauchi S."/>
            <person name="Thiergart T."/>
            <person name="Pickel B."/>
            <person name="Atanasova L."/>
            <person name="Karlsson M."/>
            <person name="Huettel B."/>
            <person name="Barry K.W."/>
            <person name="Haridas S."/>
            <person name="Chen C."/>
            <person name="Bauer D."/>
            <person name="Andreopoulos W."/>
            <person name="Pangilinan J."/>
            <person name="LaButti K."/>
            <person name="Riley R."/>
            <person name="Lipzen A."/>
            <person name="Clum A."/>
            <person name="Drula E."/>
            <person name="Henrissat B."/>
            <person name="Kohler A."/>
            <person name="Grigoriev I.V."/>
            <person name="Martin F.M."/>
            <person name="Hacquard S."/>
        </authorList>
    </citation>
    <scope>NUCLEOTIDE SEQUENCE</scope>
    <source>
        <strain evidence="3">MPI-SDFR-AT-0117</strain>
    </source>
</reference>
<dbReference type="InterPro" id="IPR007219">
    <property type="entry name" value="XnlR_reg_dom"/>
</dbReference>
<dbReference type="OrthoDB" id="4161332at2759"/>
<proteinExistence type="predicted"/>
<dbReference type="InterPro" id="IPR052761">
    <property type="entry name" value="Fungal_Detox/Toxin_TFs"/>
</dbReference>
<dbReference type="Proteomes" id="UP000770015">
    <property type="component" value="Unassembled WGS sequence"/>
</dbReference>
<dbReference type="PANTHER" id="PTHR47425">
    <property type="entry name" value="FARB-RELATED"/>
    <property type="match status" value="1"/>
</dbReference>
<evidence type="ECO:0000313" key="3">
    <source>
        <dbReference type="EMBL" id="KAH6695629.1"/>
    </source>
</evidence>
<dbReference type="EMBL" id="JAGSXJ010000002">
    <property type="protein sequence ID" value="KAH6695629.1"/>
    <property type="molecule type" value="Genomic_DNA"/>
</dbReference>
<protein>
    <submittedName>
        <fullName evidence="3">Fungal-specific transcription factor domain-containing protein</fullName>
    </submittedName>
</protein>
<organism evidence="3 4">
    <name type="scientific">Plectosphaerella plurivora</name>
    <dbReference type="NCBI Taxonomy" id="936078"/>
    <lineage>
        <taxon>Eukaryota</taxon>
        <taxon>Fungi</taxon>
        <taxon>Dikarya</taxon>
        <taxon>Ascomycota</taxon>
        <taxon>Pezizomycotina</taxon>
        <taxon>Sordariomycetes</taxon>
        <taxon>Hypocreomycetidae</taxon>
        <taxon>Glomerellales</taxon>
        <taxon>Plectosphaerellaceae</taxon>
        <taxon>Plectosphaerella</taxon>
    </lineage>
</organism>
<dbReference type="SMART" id="SM00906">
    <property type="entry name" value="Fungal_trans"/>
    <property type="match status" value="1"/>
</dbReference>
<evidence type="ECO:0000256" key="1">
    <source>
        <dbReference type="ARBA" id="ARBA00023242"/>
    </source>
</evidence>
<feature type="domain" description="Xylanolytic transcriptional activator regulatory" evidence="2">
    <location>
        <begin position="154"/>
        <end position="228"/>
    </location>
</feature>
<dbReference type="GO" id="GO:0006351">
    <property type="term" value="P:DNA-templated transcription"/>
    <property type="evidence" value="ECO:0007669"/>
    <property type="project" value="InterPro"/>
</dbReference>
<dbReference type="Pfam" id="PF04082">
    <property type="entry name" value="Fungal_trans"/>
    <property type="match status" value="1"/>
</dbReference>
<keyword evidence="1" id="KW-0539">Nucleus</keyword>
<evidence type="ECO:0000259" key="2">
    <source>
        <dbReference type="SMART" id="SM00906"/>
    </source>
</evidence>
<sequence length="528" mass="59942">MDICEPERPSTTNHSIVSVPPVKSLPPEDLEYLRKKGVFSLPPPHILEALIRCYFHHVHPFAPILDPYQFISDYENGRASLLLLWSMFVASASYIDGNLLTCDVYSSRTAIKRAVFQRAKALYDTDYESDKVTLIQSVFLMGHWYTSFDDRAGPWYWQGAAISLLHTIGLHRLPVLASEDSRAIKPFWRRLWWAIYCREAWLSLGQGRPMRISLDDSDTALPGLHDKDERPPSISDELVSKFVPEELDDLFNIWTCHTMLGISLGTILSTHYRAKAPRPTKEELELAENGIRAFHLDAPKNINQSRLIASHYYQFRLYFESTIIVLYRPYILESPKEMLEEQQESWKTFACQKTRTAATNASNTVASMMAEGLIGLSHTLTVLALIPPMQIHLFEKTSQTLIVRQMGSHNLSLCMLAMEELGKLYISAIAARKLFEAAIQKVDKRQQQEEEAARLVATGQPSPAMLPSTTLDNWPEGYWTSTADVIADVWAPWNSGMGTHSDTWMDQDTNGPLGNGDITHFFSSVWED</sequence>
<evidence type="ECO:0000313" key="4">
    <source>
        <dbReference type="Proteomes" id="UP000770015"/>
    </source>
</evidence>
<dbReference type="AlphaFoldDB" id="A0A9P9AGH7"/>
<dbReference type="PANTHER" id="PTHR47425:SF3">
    <property type="entry name" value="ZN(II)2CYS6 TRANSCRIPTION FACTOR (EUROFUNG)"/>
    <property type="match status" value="1"/>
</dbReference>
<keyword evidence="4" id="KW-1185">Reference proteome</keyword>
<dbReference type="CDD" id="cd12148">
    <property type="entry name" value="fungal_TF_MHR"/>
    <property type="match status" value="1"/>
</dbReference>
<gene>
    <name evidence="3" type="ORF">F5X68DRAFT_163945</name>
</gene>
<accession>A0A9P9AGH7</accession>
<comment type="caution">
    <text evidence="3">The sequence shown here is derived from an EMBL/GenBank/DDBJ whole genome shotgun (WGS) entry which is preliminary data.</text>
</comment>
<dbReference type="GO" id="GO:0008270">
    <property type="term" value="F:zinc ion binding"/>
    <property type="evidence" value="ECO:0007669"/>
    <property type="project" value="InterPro"/>
</dbReference>
<name>A0A9P9AGH7_9PEZI</name>